<gene>
    <name evidence="3" type="ORF">CRE_29946</name>
</gene>
<dbReference type="SMART" id="SM00605">
    <property type="entry name" value="CW"/>
    <property type="match status" value="1"/>
</dbReference>
<protein>
    <recommendedName>
        <fullName evidence="2">PAN-3 domain-containing protein</fullName>
    </recommendedName>
</protein>
<keyword evidence="4" id="KW-1185">Reference proteome</keyword>
<dbReference type="HOGENOM" id="CLU_045736_3_0_1"/>
<evidence type="ECO:0000313" key="4">
    <source>
        <dbReference type="Proteomes" id="UP000008281"/>
    </source>
</evidence>
<dbReference type="PANTHER" id="PTHR47629:SF7">
    <property type="entry name" value="PAN-3 DOMAIN-CONTAINING PROTEIN"/>
    <property type="match status" value="1"/>
</dbReference>
<name>E3MMB0_CAERE</name>
<dbReference type="eggNOG" id="ENOG502TJKR">
    <property type="taxonomic scope" value="Eukaryota"/>
</dbReference>
<dbReference type="InParanoid" id="E3MMB0"/>
<evidence type="ECO:0000259" key="2">
    <source>
        <dbReference type="SMART" id="SM00605"/>
    </source>
</evidence>
<sequence>MMSKCVYGFFALVFIEIIQCDLLVFWGYPTVETTFCVNITVVSFDNCKETCQKSLSCMLASGSGNNCMLCDIYTVSSIAKSTKEIGIKTAVKVNPIDGDKCTSDTDGTVFSGQHSENNTYTVTSTGQTWTISHGKWLQFYTLHIRFQRRNARNQVGGYSQDHLDLSVLGIHVQVTNNTTPLSRNSAASACKSKWNIGLTALNSIAERNYVLESAREIVGKHPAYKYTSIWLNGALRADCDFVGSQNTAECSGMKAYEYIGDLITSLEAYKFAPGTPNYTKIEGSSQSCLQLMSSQSETKDNGLVKNSVYVFIIECSFGEKREIYFRCGTNCNEDNSICALTFVCGH</sequence>
<dbReference type="PANTHER" id="PTHR47629">
    <property type="entry name" value="C-TYPE LECTIN-RELATED"/>
    <property type="match status" value="1"/>
</dbReference>
<dbReference type="EMBL" id="DS268456">
    <property type="protein sequence ID" value="EFP04881.1"/>
    <property type="molecule type" value="Genomic_DNA"/>
</dbReference>
<reference evidence="3" key="1">
    <citation type="submission" date="2007-07" db="EMBL/GenBank/DDBJ databases">
        <title>PCAP assembly of the Caenorhabditis remanei genome.</title>
        <authorList>
            <consortium name="The Caenorhabditis remanei Sequencing Consortium"/>
            <person name="Wilson R.K."/>
        </authorList>
    </citation>
    <scope>NUCLEOTIDE SEQUENCE [LARGE SCALE GENOMIC DNA]</scope>
    <source>
        <strain evidence="3">PB4641</strain>
    </source>
</reference>
<feature type="chain" id="PRO_5003177164" description="PAN-3 domain-containing protein" evidence="1">
    <location>
        <begin position="21"/>
        <end position="346"/>
    </location>
</feature>
<dbReference type="AlphaFoldDB" id="E3MMB0"/>
<evidence type="ECO:0000256" key="1">
    <source>
        <dbReference type="SAM" id="SignalP"/>
    </source>
</evidence>
<proteinExistence type="predicted"/>
<dbReference type="Proteomes" id="UP000008281">
    <property type="component" value="Unassembled WGS sequence"/>
</dbReference>
<dbReference type="InterPro" id="IPR006583">
    <property type="entry name" value="PAN-3_domain"/>
</dbReference>
<feature type="domain" description="PAN-3" evidence="2">
    <location>
        <begin position="5"/>
        <end position="138"/>
    </location>
</feature>
<organism evidence="4">
    <name type="scientific">Caenorhabditis remanei</name>
    <name type="common">Caenorhabditis vulgaris</name>
    <dbReference type="NCBI Taxonomy" id="31234"/>
    <lineage>
        <taxon>Eukaryota</taxon>
        <taxon>Metazoa</taxon>
        <taxon>Ecdysozoa</taxon>
        <taxon>Nematoda</taxon>
        <taxon>Chromadorea</taxon>
        <taxon>Rhabditida</taxon>
        <taxon>Rhabditina</taxon>
        <taxon>Rhabditomorpha</taxon>
        <taxon>Rhabditoidea</taxon>
        <taxon>Rhabditidae</taxon>
        <taxon>Peloderinae</taxon>
        <taxon>Caenorhabditis</taxon>
    </lineage>
</organism>
<dbReference type="Pfam" id="PF08277">
    <property type="entry name" value="PAN_3"/>
    <property type="match status" value="1"/>
</dbReference>
<accession>E3MMB0</accession>
<evidence type="ECO:0000313" key="3">
    <source>
        <dbReference type="EMBL" id="EFP04881.1"/>
    </source>
</evidence>
<feature type="signal peptide" evidence="1">
    <location>
        <begin position="1"/>
        <end position="20"/>
    </location>
</feature>
<keyword evidence="1" id="KW-0732">Signal</keyword>